<gene>
    <name evidence="2" type="ORF">XYLVIOL_LOCUS9070</name>
</gene>
<feature type="compositionally biased region" description="Basic and acidic residues" evidence="1">
    <location>
        <begin position="1017"/>
        <end position="1053"/>
    </location>
</feature>
<reference evidence="2 3" key="1">
    <citation type="submission" date="2024-08" db="EMBL/GenBank/DDBJ databases">
        <authorList>
            <person name="Will J Nash"/>
            <person name="Angela Man"/>
            <person name="Seanna McTaggart"/>
            <person name="Kendall Baker"/>
            <person name="Tom Barker"/>
            <person name="Leah Catchpole"/>
            <person name="Alex Durrant"/>
            <person name="Karim Gharbi"/>
            <person name="Naomi Irish"/>
            <person name="Gemy Kaithakottil"/>
            <person name="Debby Ku"/>
            <person name="Aaliyah Providence"/>
            <person name="Felix Shaw"/>
            <person name="David Swarbreck"/>
            <person name="Chris Watkins"/>
            <person name="Ann M. McCartney"/>
            <person name="Giulio Formenti"/>
            <person name="Alice Mouton"/>
            <person name="Noel Vella"/>
            <person name="Bjorn M von Reumont"/>
            <person name="Adriana Vella"/>
            <person name="Wilfried Haerty"/>
        </authorList>
    </citation>
    <scope>NUCLEOTIDE SEQUENCE [LARGE SCALE GENOMIC DNA]</scope>
</reference>
<sequence>MTVMIIIKECWNYRKNYGKGKQSTIPKTITFYYFEHNERYDKCTCMYNCCSEEERIRLEERFKILVQESRNRHDACINRLRLRYIEFLEEQRTRDERNHKLLEALDRVDNSLALMTAKTDRLNVLRKQYETYLHRIYTAHNSPGNIDDKNNASHIEDTYLKRDVTVQQNHLSPEIKAISSLQIFRLNGQTNRSISPTSAKLTKTLQNSYYDHCERNIEYSKGSNQQISDNQNTLRPYPLISQNSELIQQLPTQNLTSQYFQQGQQHVQVDPSLHVVRVSLGRSTPLNKHTISHLKFNTLLSESTETFTNGSTPQNKFLCVPQHHFSPITQPFRQENDKISLDDTQPLVNVTEVSPVCRTMPVIIERNISDTTLSNKSLHLSQRASPNFFNYPWKKTNYFKSKQRSASDTSVRSLTTSEVDNIIRRYSRFTPKTINSTRLSIGMGQNAVNEDKCKTTTIVENELDSYIAKIRKLHHDLDTQSLEEANQQHNTSTVILNASSSNDDLDFSIKEQSKDNFPKGVEKILALADDLVSGSRTVDIDVAKDSGKRAKDSGRVDEDRNLQLVQTVQSDTQMLERNRVEFSRTHGKHETSAALEKDKISNDIKLHEVKLVTHENIEEHGKETLSSIGDTLRQHEWVLPKLQEHEMDDIVISSNDAIIEQTAKNVISEDILRSEYNEKNNVYLATESNVDRYSFDIVEELEPLNLNILQKRIKKVDLADETANQTNEKRLLINAVKIDQSNTNQTESLNKIETVDIKQGVGEDTNVNNARDGLEEISSECLEQQGSDKNETEISEVSELQHLPAEYEDKSHMNNQNAIRNTEAAEDQVDKQNKFNNKQKEECDETNFVPDTEQNNEGNEYNNQNYYEQSDQPQDYAQSYETEYIGLNEEYNYDENYDQNVMYDTVNQEESYDPNVGYENDQNVICENDQNQDCQEYINQEYVQESGEQYGEYTSEQYGSENQYEHDPNVQYQEDPNQQYAYNYDEQYDPNQVSDIYVNQSFVYTDCTPNDSQLNPEEGKSNEDKSNEERKELKEKLKDQEAEGEKVDMIQGKSEELFSGNELKKKKDVIKSLLDSDTDSTIERNVSNTESDFDFN</sequence>
<protein>
    <submittedName>
        <fullName evidence="2">Uncharacterized protein</fullName>
    </submittedName>
</protein>
<feature type="region of interest" description="Disordered" evidence="1">
    <location>
        <begin position="1007"/>
        <end position="1053"/>
    </location>
</feature>
<evidence type="ECO:0000256" key="1">
    <source>
        <dbReference type="SAM" id="MobiDB-lite"/>
    </source>
</evidence>
<keyword evidence="3" id="KW-1185">Reference proteome</keyword>
<proteinExistence type="predicted"/>
<feature type="region of interest" description="Disordered" evidence="1">
    <location>
        <begin position="1077"/>
        <end position="1096"/>
    </location>
</feature>
<feature type="compositionally biased region" description="Low complexity" evidence="1">
    <location>
        <begin position="853"/>
        <end position="869"/>
    </location>
</feature>
<organism evidence="2 3">
    <name type="scientific">Xylocopa violacea</name>
    <name type="common">Violet carpenter bee</name>
    <name type="synonym">Apis violacea</name>
    <dbReference type="NCBI Taxonomy" id="135666"/>
    <lineage>
        <taxon>Eukaryota</taxon>
        <taxon>Metazoa</taxon>
        <taxon>Ecdysozoa</taxon>
        <taxon>Arthropoda</taxon>
        <taxon>Hexapoda</taxon>
        <taxon>Insecta</taxon>
        <taxon>Pterygota</taxon>
        <taxon>Neoptera</taxon>
        <taxon>Endopterygota</taxon>
        <taxon>Hymenoptera</taxon>
        <taxon>Apocrita</taxon>
        <taxon>Aculeata</taxon>
        <taxon>Apoidea</taxon>
        <taxon>Anthophila</taxon>
        <taxon>Apidae</taxon>
        <taxon>Xylocopa</taxon>
        <taxon>Xylocopa</taxon>
    </lineage>
</organism>
<evidence type="ECO:0000313" key="3">
    <source>
        <dbReference type="Proteomes" id="UP001642520"/>
    </source>
</evidence>
<evidence type="ECO:0000313" key="2">
    <source>
        <dbReference type="EMBL" id="CAL7948779.1"/>
    </source>
</evidence>
<name>A0ABP1P9D6_XYLVO</name>
<dbReference type="EMBL" id="CAXAJV020001299">
    <property type="protein sequence ID" value="CAL7948779.1"/>
    <property type="molecule type" value="Genomic_DNA"/>
</dbReference>
<comment type="caution">
    <text evidence="2">The sequence shown here is derived from an EMBL/GenBank/DDBJ whole genome shotgun (WGS) entry which is preliminary data.</text>
</comment>
<feature type="region of interest" description="Disordered" evidence="1">
    <location>
        <begin position="836"/>
        <end position="869"/>
    </location>
</feature>
<dbReference type="Proteomes" id="UP001642520">
    <property type="component" value="Unassembled WGS sequence"/>
</dbReference>
<accession>A0ABP1P9D6</accession>